<dbReference type="InterPro" id="IPR051813">
    <property type="entry name" value="HepT_RNase_toxin"/>
</dbReference>
<dbReference type="GO" id="GO:0016787">
    <property type="term" value="F:hydrolase activity"/>
    <property type="evidence" value="ECO:0007669"/>
    <property type="project" value="UniProtKB-KW"/>
</dbReference>
<gene>
    <name evidence="6" type="ORF">HNR42_001959</name>
</gene>
<evidence type="ECO:0000256" key="2">
    <source>
        <dbReference type="ARBA" id="ARBA00022649"/>
    </source>
</evidence>
<dbReference type="EMBL" id="JACHHG010000006">
    <property type="protein sequence ID" value="MBB6098525.1"/>
    <property type="molecule type" value="Genomic_DNA"/>
</dbReference>
<evidence type="ECO:0000256" key="3">
    <source>
        <dbReference type="ARBA" id="ARBA00022722"/>
    </source>
</evidence>
<protein>
    <submittedName>
        <fullName evidence="6">Uncharacterized protein with HEPN domain</fullName>
    </submittedName>
</protein>
<dbReference type="PANTHER" id="PTHR34139">
    <property type="entry name" value="UPF0331 PROTEIN MJ0127"/>
    <property type="match status" value="1"/>
</dbReference>
<dbReference type="GO" id="GO:0004540">
    <property type="term" value="F:RNA nuclease activity"/>
    <property type="evidence" value="ECO:0007669"/>
    <property type="project" value="InterPro"/>
</dbReference>
<keyword evidence="4" id="KW-0547">Nucleotide-binding</keyword>
<evidence type="ECO:0000256" key="4">
    <source>
        <dbReference type="ARBA" id="ARBA00022741"/>
    </source>
</evidence>
<accession>A0A841I3N3</accession>
<dbReference type="GO" id="GO:0000166">
    <property type="term" value="F:nucleotide binding"/>
    <property type="evidence" value="ECO:0007669"/>
    <property type="project" value="UniProtKB-KW"/>
</dbReference>
<proteinExistence type="predicted"/>
<keyword evidence="5" id="KW-0378">Hydrolase</keyword>
<dbReference type="PANTHER" id="PTHR34139:SF1">
    <property type="entry name" value="RNASE MJ1380-RELATED"/>
    <property type="match status" value="1"/>
</dbReference>
<dbReference type="InterPro" id="IPR008201">
    <property type="entry name" value="HepT-like"/>
</dbReference>
<keyword evidence="7" id="KW-1185">Reference proteome</keyword>
<dbReference type="GO" id="GO:0110001">
    <property type="term" value="C:toxin-antitoxin complex"/>
    <property type="evidence" value="ECO:0007669"/>
    <property type="project" value="InterPro"/>
</dbReference>
<evidence type="ECO:0000256" key="5">
    <source>
        <dbReference type="ARBA" id="ARBA00022801"/>
    </source>
</evidence>
<evidence type="ECO:0000313" key="6">
    <source>
        <dbReference type="EMBL" id="MBB6098525.1"/>
    </source>
</evidence>
<reference evidence="6 7" key="1">
    <citation type="submission" date="2020-08" db="EMBL/GenBank/DDBJ databases">
        <title>Genomic Encyclopedia of Type Strains, Phase IV (KMG-IV): sequencing the most valuable type-strain genomes for metagenomic binning, comparative biology and taxonomic classification.</title>
        <authorList>
            <person name="Goeker M."/>
        </authorList>
    </citation>
    <scope>NUCLEOTIDE SEQUENCE [LARGE SCALE GENOMIC DNA]</scope>
    <source>
        <strain evidence="6 7">DSM 21458</strain>
    </source>
</reference>
<keyword evidence="1" id="KW-0597">Phosphoprotein</keyword>
<dbReference type="AlphaFoldDB" id="A0A841I3N3"/>
<evidence type="ECO:0000256" key="1">
    <source>
        <dbReference type="ARBA" id="ARBA00022553"/>
    </source>
</evidence>
<sequence length="125" mass="14492">MSSEVPLKTWTWRVQEMLEAIERIGRYVNGMRLEDFEGSELVRDAVLRNLAFLGETVKYLPPEVHAAHPDLPWDEMRGTRNLVVHDYFGLDLQMVWHTVHHELPPLVPRLERILREAGPGTAKRG</sequence>
<organism evidence="6 7">
    <name type="scientific">Deinobacterium chartae</name>
    <dbReference type="NCBI Taxonomy" id="521158"/>
    <lineage>
        <taxon>Bacteria</taxon>
        <taxon>Thermotogati</taxon>
        <taxon>Deinococcota</taxon>
        <taxon>Deinococci</taxon>
        <taxon>Deinococcales</taxon>
        <taxon>Deinococcaceae</taxon>
        <taxon>Deinobacterium</taxon>
    </lineage>
</organism>
<dbReference type="Pfam" id="PF01934">
    <property type="entry name" value="HepT-like"/>
    <property type="match status" value="1"/>
</dbReference>
<keyword evidence="3" id="KW-0540">Nuclease</keyword>
<comment type="caution">
    <text evidence="6">The sequence shown here is derived from an EMBL/GenBank/DDBJ whole genome shotgun (WGS) entry which is preliminary data.</text>
</comment>
<name>A0A841I3N3_9DEIO</name>
<dbReference type="RefSeq" id="WP_183987017.1">
    <property type="nucleotide sequence ID" value="NZ_JACHHG010000006.1"/>
</dbReference>
<dbReference type="Proteomes" id="UP000569951">
    <property type="component" value="Unassembled WGS sequence"/>
</dbReference>
<keyword evidence="2" id="KW-1277">Toxin-antitoxin system</keyword>
<evidence type="ECO:0000313" key="7">
    <source>
        <dbReference type="Proteomes" id="UP000569951"/>
    </source>
</evidence>